<accession>A0A084SM82</accession>
<organism evidence="1 2">
    <name type="scientific">Archangium violaceum Cb vi76</name>
    <dbReference type="NCBI Taxonomy" id="1406225"/>
    <lineage>
        <taxon>Bacteria</taxon>
        <taxon>Pseudomonadati</taxon>
        <taxon>Myxococcota</taxon>
        <taxon>Myxococcia</taxon>
        <taxon>Myxococcales</taxon>
        <taxon>Cystobacterineae</taxon>
        <taxon>Archangiaceae</taxon>
        <taxon>Archangium</taxon>
    </lineage>
</organism>
<evidence type="ECO:0000313" key="1">
    <source>
        <dbReference type="EMBL" id="KFA89567.1"/>
    </source>
</evidence>
<name>A0A084SM82_9BACT</name>
<gene>
    <name evidence="1" type="ORF">Q664_33955</name>
</gene>
<dbReference type="AlphaFoldDB" id="A0A084SM82"/>
<protein>
    <recommendedName>
        <fullName evidence="3">Lipoprotein</fullName>
    </recommendedName>
</protein>
<proteinExistence type="predicted"/>
<dbReference type="Proteomes" id="UP000028547">
    <property type="component" value="Unassembled WGS sequence"/>
</dbReference>
<comment type="caution">
    <text evidence="1">The sequence shown here is derived from an EMBL/GenBank/DDBJ whole genome shotgun (WGS) entry which is preliminary data.</text>
</comment>
<evidence type="ECO:0000313" key="2">
    <source>
        <dbReference type="Proteomes" id="UP000028547"/>
    </source>
</evidence>
<dbReference type="EMBL" id="JPMI01000238">
    <property type="protein sequence ID" value="KFA89567.1"/>
    <property type="molecule type" value="Genomic_DNA"/>
</dbReference>
<evidence type="ECO:0008006" key="3">
    <source>
        <dbReference type="Google" id="ProtNLM"/>
    </source>
</evidence>
<reference evidence="1 2" key="1">
    <citation type="submission" date="2014-07" db="EMBL/GenBank/DDBJ databases">
        <title>Draft Genome Sequence of Gephyronic Acid Producer, Cystobacter violaceus Strain Cb vi76.</title>
        <authorList>
            <person name="Stevens D.C."/>
            <person name="Young J."/>
            <person name="Carmichael R."/>
            <person name="Tan J."/>
            <person name="Taylor R.E."/>
        </authorList>
    </citation>
    <scope>NUCLEOTIDE SEQUENCE [LARGE SCALE GENOMIC DNA]</scope>
    <source>
        <strain evidence="1 2">Cb vi76</strain>
    </source>
</reference>
<sequence>MLPIALCCAGLLTGCGYFGYYKHTKAPWAPPEQASAVEFPSSLEKGTQFTGPMLAALKVAMDEYRPPGLNPDSLPLPDRCLARWEYINVRVLQVSDDLFFVEFTPDLRKCGPGLIVPDAGATYAIDGKGRILARDF</sequence>